<proteinExistence type="inferred from homology"/>
<organism evidence="5 6">
    <name type="scientific">Dinothrombium tinctorium</name>
    <dbReference type="NCBI Taxonomy" id="1965070"/>
    <lineage>
        <taxon>Eukaryota</taxon>
        <taxon>Metazoa</taxon>
        <taxon>Ecdysozoa</taxon>
        <taxon>Arthropoda</taxon>
        <taxon>Chelicerata</taxon>
        <taxon>Arachnida</taxon>
        <taxon>Acari</taxon>
        <taxon>Acariformes</taxon>
        <taxon>Trombidiformes</taxon>
        <taxon>Prostigmata</taxon>
        <taxon>Anystina</taxon>
        <taxon>Parasitengona</taxon>
        <taxon>Trombidioidea</taxon>
        <taxon>Trombidiidae</taxon>
        <taxon>Dinothrombium</taxon>
    </lineage>
</organism>
<dbReference type="PROSITE" id="PS01258">
    <property type="entry name" value="BH2"/>
    <property type="match status" value="1"/>
</dbReference>
<dbReference type="Pfam" id="PF00452">
    <property type="entry name" value="Bcl-2"/>
    <property type="match status" value="1"/>
</dbReference>
<dbReference type="GO" id="GO:0008630">
    <property type="term" value="P:intrinsic apoptotic signaling pathway in response to DNA damage"/>
    <property type="evidence" value="ECO:0007669"/>
    <property type="project" value="TreeGrafter"/>
</dbReference>
<dbReference type="SUPFAM" id="SSF56854">
    <property type="entry name" value="Bcl-2 inhibitors of programmed cell death"/>
    <property type="match status" value="1"/>
</dbReference>
<dbReference type="Gene3D" id="1.10.437.10">
    <property type="entry name" value="Blc2-like"/>
    <property type="match status" value="1"/>
</dbReference>
<evidence type="ECO:0000259" key="4">
    <source>
        <dbReference type="SMART" id="SM00337"/>
    </source>
</evidence>
<dbReference type="CDD" id="cd06845">
    <property type="entry name" value="Bcl-2_like"/>
    <property type="match status" value="1"/>
</dbReference>
<dbReference type="InterPro" id="IPR036834">
    <property type="entry name" value="Bcl-2-like_sf"/>
</dbReference>
<dbReference type="InterPro" id="IPR046371">
    <property type="entry name" value="Bcl-2_BH1-3"/>
</dbReference>
<evidence type="ECO:0000256" key="2">
    <source>
        <dbReference type="ARBA" id="ARBA00022703"/>
    </source>
</evidence>
<dbReference type="GO" id="GO:0042981">
    <property type="term" value="P:regulation of apoptotic process"/>
    <property type="evidence" value="ECO:0007669"/>
    <property type="project" value="InterPro"/>
</dbReference>
<reference evidence="5 6" key="1">
    <citation type="journal article" date="2018" name="Gigascience">
        <title>Genomes of trombidid mites reveal novel predicted allergens and laterally-transferred genes associated with secondary metabolism.</title>
        <authorList>
            <person name="Dong X."/>
            <person name="Chaisiri K."/>
            <person name="Xia D."/>
            <person name="Armstrong S.D."/>
            <person name="Fang Y."/>
            <person name="Donnelly M.J."/>
            <person name="Kadowaki T."/>
            <person name="McGarry J.W."/>
            <person name="Darby A.C."/>
            <person name="Makepeace B.L."/>
        </authorList>
    </citation>
    <scope>NUCLEOTIDE SEQUENCE [LARGE SCALE GENOMIC DNA]</scope>
    <source>
        <strain evidence="5">UoL-WK</strain>
    </source>
</reference>
<dbReference type="InterPro" id="IPR002475">
    <property type="entry name" value="Bcl2-like"/>
</dbReference>
<dbReference type="OrthoDB" id="6021377at2759"/>
<dbReference type="PRINTS" id="PR01862">
    <property type="entry name" value="BCL2FAMILY"/>
</dbReference>
<dbReference type="GO" id="GO:0097192">
    <property type="term" value="P:extrinsic apoptotic signaling pathway in absence of ligand"/>
    <property type="evidence" value="ECO:0007669"/>
    <property type="project" value="TreeGrafter"/>
</dbReference>
<dbReference type="EMBL" id="NCKU01001797">
    <property type="protein sequence ID" value="RWS11225.1"/>
    <property type="molecule type" value="Genomic_DNA"/>
</dbReference>
<feature type="transmembrane region" description="Helical" evidence="3">
    <location>
        <begin position="211"/>
        <end position="232"/>
    </location>
</feature>
<accession>A0A443R7H7</accession>
<keyword evidence="3" id="KW-0472">Membrane</keyword>
<protein>
    <submittedName>
        <fullName evidence="5">Apoptosis regulator Bcl-2-like protein</fullName>
    </submittedName>
</protein>
<name>A0A443R7H7_9ACAR</name>
<dbReference type="PROSITE" id="PS50062">
    <property type="entry name" value="BCL2_FAMILY"/>
    <property type="match status" value="1"/>
</dbReference>
<dbReference type="InterPro" id="IPR020726">
    <property type="entry name" value="Bcl2_BH2_motif_CS"/>
</dbReference>
<evidence type="ECO:0000256" key="3">
    <source>
        <dbReference type="SAM" id="Phobius"/>
    </source>
</evidence>
<dbReference type="Proteomes" id="UP000285301">
    <property type="component" value="Unassembled WGS sequence"/>
</dbReference>
<dbReference type="InterPro" id="IPR026298">
    <property type="entry name" value="Bcl-2_fam"/>
</dbReference>
<dbReference type="GO" id="GO:0005741">
    <property type="term" value="C:mitochondrial outer membrane"/>
    <property type="evidence" value="ECO:0007669"/>
    <property type="project" value="TreeGrafter"/>
</dbReference>
<dbReference type="STRING" id="1965070.A0A443R7H7"/>
<evidence type="ECO:0000256" key="1">
    <source>
        <dbReference type="ARBA" id="ARBA00009458"/>
    </source>
</evidence>
<evidence type="ECO:0000313" key="6">
    <source>
        <dbReference type="Proteomes" id="UP000285301"/>
    </source>
</evidence>
<gene>
    <name evidence="5" type="ORF">B4U79_17554</name>
</gene>
<keyword evidence="3" id="KW-1133">Transmembrane helix</keyword>
<sequence length="237" mass="26199">MSANGSSHTTVDPLDTEYIVRDYFHEQLKRKGYLWSTNRVVTVNCAANGSPNNRNVNLRLNANKRSKICESLCSLSNDLLSSFGPNIVEMCERLSLPSPSSSDSTINWSSIGYQSFKGVANELFCEGIKWGHILTLFVFSSELAFHSGVSKGHPSVVDDIALWLCLYLNDNILQWISDHGGWETFILYANGADEIDSAFVRSRRNWSLGKFLFVGGSLGLLGAITAAGLLFITKKFS</sequence>
<dbReference type="GO" id="GO:0001836">
    <property type="term" value="P:release of cytochrome c from mitochondria"/>
    <property type="evidence" value="ECO:0007669"/>
    <property type="project" value="TreeGrafter"/>
</dbReference>
<dbReference type="SMART" id="SM00337">
    <property type="entry name" value="BCL"/>
    <property type="match status" value="1"/>
</dbReference>
<comment type="similarity">
    <text evidence="1">Belongs to the Bcl-2 family.</text>
</comment>
<dbReference type="AlphaFoldDB" id="A0A443R7H7"/>
<comment type="caution">
    <text evidence="5">The sequence shown here is derived from an EMBL/GenBank/DDBJ whole genome shotgun (WGS) entry which is preliminary data.</text>
</comment>
<keyword evidence="3" id="KW-0812">Transmembrane</keyword>
<dbReference type="PANTHER" id="PTHR11256:SF50">
    <property type="entry name" value="APOPTOSIS REGULATOR CED-9"/>
    <property type="match status" value="1"/>
</dbReference>
<feature type="domain" description="Bcl-2 Bcl-2 homology region 1-3" evidence="4">
    <location>
        <begin position="80"/>
        <end position="182"/>
    </location>
</feature>
<evidence type="ECO:0000313" key="5">
    <source>
        <dbReference type="EMBL" id="RWS11225.1"/>
    </source>
</evidence>
<dbReference type="GO" id="GO:0051400">
    <property type="term" value="F:BH domain binding"/>
    <property type="evidence" value="ECO:0007669"/>
    <property type="project" value="TreeGrafter"/>
</dbReference>
<dbReference type="PANTHER" id="PTHR11256">
    <property type="entry name" value="BCL-2 RELATED"/>
    <property type="match status" value="1"/>
</dbReference>
<keyword evidence="6" id="KW-1185">Reference proteome</keyword>
<keyword evidence="2" id="KW-0053">Apoptosis</keyword>